<keyword evidence="2" id="KW-1185">Reference proteome</keyword>
<evidence type="ECO:0000313" key="1">
    <source>
        <dbReference type="EMBL" id="SEJ45242.1"/>
    </source>
</evidence>
<sequence length="274" mass="28601">MPSTLLADRPLADVLADARARLGLPALLTAAPGGLAAWCLAPEPDASPLPALARRIERRGFSTAWPVGLLAPEPLAADLAARGLTYRHGLGYAIHGSPVEPSQAARLAAEILDDAAEILAAPASASASLWRDPATPAEGLYLAKRLDSLLARLPLDLAAHADALAHTARDLRTSRGAQTAALALVRPYLPDGRPVVDADAVGAFLAAYDDAEAIARPDLGRAYADAGTPGALADLPTLYALAAERWGAPVKRRGTITFRPAPLTDRRPALRLTR</sequence>
<gene>
    <name evidence="1" type="ORF">SAMN05421637_1819</name>
</gene>
<dbReference type="Proteomes" id="UP000183315">
    <property type="component" value="Unassembled WGS sequence"/>
</dbReference>
<reference evidence="2" key="1">
    <citation type="submission" date="2016-10" db="EMBL/GenBank/DDBJ databases">
        <authorList>
            <person name="Varghese N."/>
        </authorList>
    </citation>
    <scope>NUCLEOTIDE SEQUENCE [LARGE SCALE GENOMIC DNA]</scope>
    <source>
        <strain evidence="2">DSM 24868</strain>
    </source>
</reference>
<evidence type="ECO:0000313" key="2">
    <source>
        <dbReference type="Proteomes" id="UP000183315"/>
    </source>
</evidence>
<dbReference type="EMBL" id="FNZI01000004">
    <property type="protein sequence ID" value="SEJ45242.1"/>
    <property type="molecule type" value="Genomic_DNA"/>
</dbReference>
<dbReference type="STRING" id="1043493.SAMN05421637_1819"/>
<organism evidence="1 2">
    <name type="scientific">Demequina mangrovi</name>
    <dbReference type="NCBI Taxonomy" id="1043493"/>
    <lineage>
        <taxon>Bacteria</taxon>
        <taxon>Bacillati</taxon>
        <taxon>Actinomycetota</taxon>
        <taxon>Actinomycetes</taxon>
        <taxon>Micrococcales</taxon>
        <taxon>Demequinaceae</taxon>
        <taxon>Demequina</taxon>
    </lineage>
</organism>
<dbReference type="OrthoDB" id="10000865at2"/>
<protein>
    <submittedName>
        <fullName evidence="1">Uncharacterized protein</fullName>
    </submittedName>
</protein>
<dbReference type="RefSeq" id="WP_042214491.1">
    <property type="nucleotide sequence ID" value="NZ_BBLU01000006.1"/>
</dbReference>
<accession>A0A1H6Z6I4</accession>
<proteinExistence type="predicted"/>
<dbReference type="AlphaFoldDB" id="A0A1H6Z6I4"/>
<name>A0A1H6Z6I4_9MICO</name>